<comment type="caution">
    <text evidence="2">The sequence shown here is derived from an EMBL/GenBank/DDBJ whole genome shotgun (WGS) entry which is preliminary data.</text>
</comment>
<evidence type="ECO:0000313" key="2">
    <source>
        <dbReference type="EMBL" id="MDM9631490.1"/>
    </source>
</evidence>
<accession>A0ABT7WEZ8</accession>
<keyword evidence="3" id="KW-1185">Reference proteome</keyword>
<dbReference type="Pfam" id="PF19578">
    <property type="entry name" value="DUF6090"/>
    <property type="match status" value="1"/>
</dbReference>
<proteinExistence type="predicted"/>
<evidence type="ECO:0000256" key="1">
    <source>
        <dbReference type="SAM" id="Phobius"/>
    </source>
</evidence>
<dbReference type="EMBL" id="JAUDUY010000003">
    <property type="protein sequence ID" value="MDM9631490.1"/>
    <property type="molecule type" value="Genomic_DNA"/>
</dbReference>
<keyword evidence="1" id="KW-0472">Membrane</keyword>
<reference evidence="2" key="1">
    <citation type="submission" date="2023-06" db="EMBL/GenBank/DDBJ databases">
        <title>Robiginitalea aurantiacus sp. nov. and Algoriphagus sediminis sp. nov., isolated from coastal sediment.</title>
        <authorList>
            <person name="Zhou Z.Y."/>
            <person name="An J."/>
            <person name="Jia Y.W."/>
            <person name="Du Z.J."/>
        </authorList>
    </citation>
    <scope>NUCLEOTIDE SEQUENCE</scope>
    <source>
        <strain evidence="2">M39</strain>
    </source>
</reference>
<evidence type="ECO:0000313" key="3">
    <source>
        <dbReference type="Proteomes" id="UP001174839"/>
    </source>
</evidence>
<name>A0ABT7WEZ8_9FLAO</name>
<protein>
    <submittedName>
        <fullName evidence="2">DUF6090 family protein</fullName>
    </submittedName>
</protein>
<keyword evidence="1" id="KW-1133">Transmembrane helix</keyword>
<dbReference type="InterPro" id="IPR045749">
    <property type="entry name" value="DUF6090"/>
</dbReference>
<sequence>MLSEGNTGKYFKYAIGEIILVVIGILIALQINNWNEQRIERKKEQAILKRLTNEFRSNREQLLNKIESRNDIIKKCSRLLSYYNEPEKADIDSILTYLGSIVPTTFDPIQNDLVSSGSIEIITNEELKQLLINWSTDVIQLQEVEQMFLRYYETIYMPYMNEIGIQRDLGFSFWQKASSALLEARKVSNPIPGKSKISMYNKVILLSDPKLEGMIVWTMNLNTFNNQEGQTLMNRIDYILQVLESEIVD</sequence>
<feature type="transmembrane region" description="Helical" evidence="1">
    <location>
        <begin position="13"/>
        <end position="34"/>
    </location>
</feature>
<dbReference type="Proteomes" id="UP001174839">
    <property type="component" value="Unassembled WGS sequence"/>
</dbReference>
<keyword evidence="1" id="KW-0812">Transmembrane</keyword>
<gene>
    <name evidence="2" type="ORF">QU605_08405</name>
</gene>
<organism evidence="2 3">
    <name type="scientific">Robiginitalea aurantiaca</name>
    <dbReference type="NCBI Taxonomy" id="3056915"/>
    <lineage>
        <taxon>Bacteria</taxon>
        <taxon>Pseudomonadati</taxon>
        <taxon>Bacteroidota</taxon>
        <taxon>Flavobacteriia</taxon>
        <taxon>Flavobacteriales</taxon>
        <taxon>Flavobacteriaceae</taxon>
        <taxon>Robiginitalea</taxon>
    </lineage>
</organism>